<dbReference type="EMBL" id="JAUEII010000026">
    <property type="protein sequence ID" value="MDN0050062.1"/>
    <property type="molecule type" value="Genomic_DNA"/>
</dbReference>
<evidence type="ECO:0000256" key="1">
    <source>
        <dbReference type="SAM" id="Phobius"/>
    </source>
</evidence>
<accession>A0ABT7X7K9</accession>
<keyword evidence="1" id="KW-1133">Transmembrane helix</keyword>
<reference evidence="3" key="2">
    <citation type="submission" date="2024-05" db="EMBL/GenBank/DDBJ databases">
        <title>Identification and characterization of horizontal gene transfer across gut microbiota members of farm animals based on homology search.</title>
        <authorList>
            <person name="Schwarzerova J."/>
            <person name="Nykrynova M."/>
            <person name="Jureckova K."/>
            <person name="Cejkova D."/>
            <person name="Rychlik I."/>
        </authorList>
    </citation>
    <scope>NUCLEOTIDE SEQUENCE</scope>
    <source>
        <strain evidence="3">84_SSukc20</strain>
    </source>
</reference>
<dbReference type="InterPro" id="IPR009677">
    <property type="entry name" value="DUF1266"/>
</dbReference>
<feature type="domain" description="DUF1266" evidence="2">
    <location>
        <begin position="94"/>
        <end position="270"/>
    </location>
</feature>
<reference evidence="3" key="1">
    <citation type="submission" date="2023-06" db="EMBL/GenBank/DDBJ databases">
        <authorList>
            <person name="Zeman M."/>
            <person name="Kubasova T."/>
            <person name="Jahodarova E."/>
            <person name="Nykrynova M."/>
            <person name="Rychlik I."/>
        </authorList>
    </citation>
    <scope>NUCLEOTIDE SEQUENCE</scope>
    <source>
        <strain evidence="3">84_SSukc20</strain>
    </source>
</reference>
<gene>
    <name evidence="3" type="ORF">QVO10_11805</name>
</gene>
<evidence type="ECO:0000313" key="4">
    <source>
        <dbReference type="Proteomes" id="UP001167871"/>
    </source>
</evidence>
<feature type="transmembrane region" description="Helical" evidence="1">
    <location>
        <begin position="6"/>
        <end position="26"/>
    </location>
</feature>
<organism evidence="3 4">
    <name type="scientific">Bacteroides gallinaceum</name>
    <dbReference type="NCBI Taxonomy" id="1462571"/>
    <lineage>
        <taxon>Bacteria</taxon>
        <taxon>Pseudomonadati</taxon>
        <taxon>Bacteroidota</taxon>
        <taxon>Bacteroidia</taxon>
        <taxon>Bacteroidales</taxon>
        <taxon>Bacteroidaceae</taxon>
        <taxon>Bacteroides</taxon>
    </lineage>
</organism>
<keyword evidence="1" id="KW-0812">Transmembrane</keyword>
<comment type="caution">
    <text evidence="3">The sequence shown here is derived from an EMBL/GenBank/DDBJ whole genome shotgun (WGS) entry which is preliminary data.</text>
</comment>
<keyword evidence="4" id="KW-1185">Reference proteome</keyword>
<name>A0ABT7X7K9_9BACE</name>
<protein>
    <submittedName>
        <fullName evidence="3">DUF1266 domain-containing protein</fullName>
    </submittedName>
</protein>
<sequence>MTKTIILLIIAFVALMVFNFLVKALWRVRKDGWGAFWGKLKSAGQGPRVDADAHYTEEELRKFSLGNLYVYQQQGTLNTTFATGVLNNVRETILYSYFSIKDHTSAVETLQWLASAPSQTAFHYVYEAFLQGKEGKKWLRAHEELKDHSDFVDDCVEKLENLQNNFEYLVSEGIVASREDMGRIGVLAWDAGRLNFIARLCHEQGFIDKDLCQQCVDVAYEMTKDAYTGWKDYAYSYVLGRTLSMGSANMSGLAKELLEKPESPWSYVKW</sequence>
<evidence type="ECO:0000313" key="3">
    <source>
        <dbReference type="EMBL" id="MDN0050062.1"/>
    </source>
</evidence>
<proteinExistence type="predicted"/>
<evidence type="ECO:0000259" key="2">
    <source>
        <dbReference type="Pfam" id="PF06889"/>
    </source>
</evidence>
<dbReference type="Proteomes" id="UP001167871">
    <property type="component" value="Unassembled WGS sequence"/>
</dbReference>
<keyword evidence="1" id="KW-0472">Membrane</keyword>
<dbReference type="Pfam" id="PF06889">
    <property type="entry name" value="DUF1266"/>
    <property type="match status" value="1"/>
</dbReference>
<dbReference type="RefSeq" id="WP_272543922.1">
    <property type="nucleotide sequence ID" value="NZ_JAUEII010000026.1"/>
</dbReference>